<sequence>MTAYQAPAVAYIADQLSQLTPRNLTQVVRGLLLAHILIEMIQSKVSPPDEKPADRFVRMQRLKGIFVPELIQFLSRLWATVKISPDSPGLLHLDKPMCSVEE</sequence>
<dbReference type="Proteomes" id="UP000281553">
    <property type="component" value="Unassembled WGS sequence"/>
</dbReference>
<reference evidence="1 2" key="1">
    <citation type="submission" date="2018-11" db="EMBL/GenBank/DDBJ databases">
        <authorList>
            <consortium name="Pathogen Informatics"/>
        </authorList>
    </citation>
    <scope>NUCLEOTIDE SEQUENCE [LARGE SCALE GENOMIC DNA]</scope>
</reference>
<dbReference type="EMBL" id="UYRU01072496">
    <property type="protein sequence ID" value="VDN22329.1"/>
    <property type="molecule type" value="Genomic_DNA"/>
</dbReference>
<proteinExistence type="predicted"/>
<protein>
    <submittedName>
        <fullName evidence="1">Uncharacterized protein</fullName>
    </submittedName>
</protein>
<dbReference type="AlphaFoldDB" id="A0A3P7PTI5"/>
<organism evidence="1 2">
    <name type="scientific">Dibothriocephalus latus</name>
    <name type="common">Fish tapeworm</name>
    <name type="synonym">Diphyllobothrium latum</name>
    <dbReference type="NCBI Taxonomy" id="60516"/>
    <lineage>
        <taxon>Eukaryota</taxon>
        <taxon>Metazoa</taxon>
        <taxon>Spiralia</taxon>
        <taxon>Lophotrochozoa</taxon>
        <taxon>Platyhelminthes</taxon>
        <taxon>Cestoda</taxon>
        <taxon>Eucestoda</taxon>
        <taxon>Diphyllobothriidea</taxon>
        <taxon>Diphyllobothriidae</taxon>
        <taxon>Dibothriocephalus</taxon>
    </lineage>
</organism>
<evidence type="ECO:0000313" key="2">
    <source>
        <dbReference type="Proteomes" id="UP000281553"/>
    </source>
</evidence>
<accession>A0A3P7PTI5</accession>
<name>A0A3P7PTI5_DIBLA</name>
<keyword evidence="2" id="KW-1185">Reference proteome</keyword>
<evidence type="ECO:0000313" key="1">
    <source>
        <dbReference type="EMBL" id="VDN22329.1"/>
    </source>
</evidence>
<gene>
    <name evidence="1" type="ORF">DILT_LOCUS14030</name>
</gene>